<dbReference type="Gene3D" id="1.10.10.10">
    <property type="entry name" value="Winged helix-like DNA-binding domain superfamily/Winged helix DNA-binding domain"/>
    <property type="match status" value="1"/>
</dbReference>
<dbReference type="KEGG" id="aalg:AREALGSMS7_00501"/>
<dbReference type="SUPFAM" id="SSF88946">
    <property type="entry name" value="Sigma2 domain of RNA polymerase sigma factors"/>
    <property type="match status" value="1"/>
</dbReference>
<keyword evidence="3" id="KW-0731">Sigma factor</keyword>
<dbReference type="PANTHER" id="PTHR43133">
    <property type="entry name" value="RNA POLYMERASE ECF-TYPE SIGMA FACTO"/>
    <property type="match status" value="1"/>
</dbReference>
<protein>
    <submittedName>
        <fullName evidence="5">RNA polymerase sigma factor</fullName>
    </submittedName>
</protein>
<organism evidence="5 6">
    <name type="scientific">Arenibacter algicola</name>
    <dbReference type="NCBI Taxonomy" id="616991"/>
    <lineage>
        <taxon>Bacteria</taxon>
        <taxon>Pseudomonadati</taxon>
        <taxon>Bacteroidota</taxon>
        <taxon>Flavobacteriia</taxon>
        <taxon>Flavobacteriales</taxon>
        <taxon>Flavobacteriaceae</taxon>
        <taxon>Arenibacter</taxon>
    </lineage>
</organism>
<dbReference type="InterPro" id="IPR013325">
    <property type="entry name" value="RNA_pol_sigma_r2"/>
</dbReference>
<evidence type="ECO:0000256" key="2">
    <source>
        <dbReference type="ARBA" id="ARBA00023015"/>
    </source>
</evidence>
<evidence type="ECO:0000256" key="1">
    <source>
        <dbReference type="ARBA" id="ARBA00010641"/>
    </source>
</evidence>
<dbReference type="EMBL" id="CP022515">
    <property type="protein sequence ID" value="ASO03990.1"/>
    <property type="molecule type" value="Genomic_DNA"/>
</dbReference>
<dbReference type="NCBIfam" id="TIGR02937">
    <property type="entry name" value="sigma70-ECF"/>
    <property type="match status" value="1"/>
</dbReference>
<comment type="similarity">
    <text evidence="1">Belongs to the sigma-70 factor family. ECF subfamily.</text>
</comment>
<evidence type="ECO:0000256" key="3">
    <source>
        <dbReference type="ARBA" id="ARBA00023082"/>
    </source>
</evidence>
<dbReference type="InterPro" id="IPR014284">
    <property type="entry name" value="RNA_pol_sigma-70_dom"/>
</dbReference>
<proteinExistence type="inferred from homology"/>
<dbReference type="AlphaFoldDB" id="A0A221URV2"/>
<keyword evidence="2" id="KW-0805">Transcription regulation</keyword>
<name>A0A221URV2_9FLAO</name>
<keyword evidence="4" id="KW-0804">Transcription</keyword>
<dbReference type="Gene3D" id="1.10.1740.10">
    <property type="match status" value="1"/>
</dbReference>
<dbReference type="InterPro" id="IPR013324">
    <property type="entry name" value="RNA_pol_sigma_r3/r4-like"/>
</dbReference>
<accession>A0A221URV2</accession>
<reference evidence="5 6" key="1">
    <citation type="submission" date="2017-07" db="EMBL/GenBank/DDBJ databases">
        <title>Genome Sequence of Arenibacter algicola Strain SMS7 Isolated from a culture of the Diatom Skeletonema marinoi.</title>
        <authorList>
            <person name="Topel M."/>
            <person name="Pinder M.I.M."/>
            <person name="Johansson O.N."/>
            <person name="Kourtchenko O."/>
            <person name="Godhe A."/>
            <person name="Clarke A.K."/>
        </authorList>
    </citation>
    <scope>NUCLEOTIDE SEQUENCE [LARGE SCALE GENOMIC DNA]</scope>
    <source>
        <strain evidence="5 6">SMS7</strain>
    </source>
</reference>
<evidence type="ECO:0000313" key="6">
    <source>
        <dbReference type="Proteomes" id="UP000204551"/>
    </source>
</evidence>
<evidence type="ECO:0000313" key="5">
    <source>
        <dbReference type="EMBL" id="ASO03990.1"/>
    </source>
</evidence>
<sequence length="200" mass="23357">MLTLFIPIHKVKEAKTEITLDDLRKGSDKALQQVYEENRDKFLNFARRYHLSDEENIDVYQDAYIIFYDNVMSGKVESFSSSIATYLFGIGKYLIFDRMKKNKKKVGSKFDLAIVGKDDELVNGFEMEEQELTTEQILLQKHFGALGKKCQELLTLFYYRGYTIQEIMEAENYNSENVVKAAKSRCMKTLRERIQANNSH</sequence>
<dbReference type="GO" id="GO:0016987">
    <property type="term" value="F:sigma factor activity"/>
    <property type="evidence" value="ECO:0007669"/>
    <property type="project" value="UniProtKB-KW"/>
</dbReference>
<dbReference type="InterPro" id="IPR036388">
    <property type="entry name" value="WH-like_DNA-bd_sf"/>
</dbReference>
<dbReference type="Proteomes" id="UP000204551">
    <property type="component" value="Chromosome"/>
</dbReference>
<gene>
    <name evidence="5" type="ORF">AREALGSMS7_00501</name>
</gene>
<dbReference type="GO" id="GO:0006352">
    <property type="term" value="P:DNA-templated transcription initiation"/>
    <property type="evidence" value="ECO:0007669"/>
    <property type="project" value="InterPro"/>
</dbReference>
<dbReference type="SUPFAM" id="SSF88659">
    <property type="entry name" value="Sigma3 and sigma4 domains of RNA polymerase sigma factors"/>
    <property type="match status" value="1"/>
</dbReference>
<dbReference type="PANTHER" id="PTHR43133:SF46">
    <property type="entry name" value="RNA POLYMERASE SIGMA-70 FACTOR ECF SUBFAMILY"/>
    <property type="match status" value="1"/>
</dbReference>
<evidence type="ECO:0000256" key="4">
    <source>
        <dbReference type="ARBA" id="ARBA00023163"/>
    </source>
</evidence>
<dbReference type="InterPro" id="IPR039425">
    <property type="entry name" value="RNA_pol_sigma-70-like"/>
</dbReference>